<dbReference type="EMBL" id="BAAAQN010000017">
    <property type="protein sequence ID" value="GAA2031187.1"/>
    <property type="molecule type" value="Genomic_DNA"/>
</dbReference>
<evidence type="ECO:0008006" key="3">
    <source>
        <dbReference type="Google" id="ProtNLM"/>
    </source>
</evidence>
<gene>
    <name evidence="1" type="ORF">GCM10009839_33830</name>
</gene>
<comment type="caution">
    <text evidence="1">The sequence shown here is derived from an EMBL/GenBank/DDBJ whole genome shotgun (WGS) entry which is preliminary data.</text>
</comment>
<protein>
    <recommendedName>
        <fullName evidence="3">Aminoglycoside phosphotransferase domain-containing protein</fullName>
    </recommendedName>
</protein>
<reference evidence="2" key="1">
    <citation type="journal article" date="2019" name="Int. J. Syst. Evol. Microbiol.">
        <title>The Global Catalogue of Microorganisms (GCM) 10K type strain sequencing project: providing services to taxonomists for standard genome sequencing and annotation.</title>
        <authorList>
            <consortium name="The Broad Institute Genomics Platform"/>
            <consortium name="The Broad Institute Genome Sequencing Center for Infectious Disease"/>
            <person name="Wu L."/>
            <person name="Ma J."/>
        </authorList>
    </citation>
    <scope>NUCLEOTIDE SEQUENCE [LARGE SCALE GENOMIC DNA]</scope>
    <source>
        <strain evidence="2">JCM 16014</strain>
    </source>
</reference>
<evidence type="ECO:0000313" key="2">
    <source>
        <dbReference type="Proteomes" id="UP001500751"/>
    </source>
</evidence>
<organism evidence="1 2">
    <name type="scientific">Catenulispora yoronensis</name>
    <dbReference type="NCBI Taxonomy" id="450799"/>
    <lineage>
        <taxon>Bacteria</taxon>
        <taxon>Bacillati</taxon>
        <taxon>Actinomycetota</taxon>
        <taxon>Actinomycetes</taxon>
        <taxon>Catenulisporales</taxon>
        <taxon>Catenulisporaceae</taxon>
        <taxon>Catenulispora</taxon>
    </lineage>
</organism>
<dbReference type="InterPro" id="IPR011009">
    <property type="entry name" value="Kinase-like_dom_sf"/>
</dbReference>
<accession>A0ABN2U8Q1</accession>
<evidence type="ECO:0000313" key="1">
    <source>
        <dbReference type="EMBL" id="GAA2031187.1"/>
    </source>
</evidence>
<dbReference type="Proteomes" id="UP001500751">
    <property type="component" value="Unassembled WGS sequence"/>
</dbReference>
<name>A0ABN2U8Q1_9ACTN</name>
<proteinExistence type="predicted"/>
<dbReference type="SUPFAM" id="SSF56112">
    <property type="entry name" value="Protein kinase-like (PK-like)"/>
    <property type="match status" value="1"/>
</dbReference>
<keyword evidence="2" id="KW-1185">Reference proteome</keyword>
<sequence>MTPTGNTKPQLPASQRLDLRHVNIEYVVDRVESALMTRLHRDQVVKKRRSMGYRSDRGTWVRIECRGLERLDGQGWGLEAAGVLASVPIPAWHAGLSWHDPARQVMWRADETALIDEPPIGRSIAASSLPDSWWTELDRAMEALAEASTTRLATPDLKPISVERVRTAIAKVFPDAETPIEEWSTAHADLNWANMTGPELWILDWEDWGRAPRGLDAANLWFSSLAVPGLADKVLERRRADLESVTGRTMRLFKCAELLAWAAEDEPLHAPAARAVRDLLGGTAMSRAS</sequence>
<dbReference type="RefSeq" id="WP_344666555.1">
    <property type="nucleotide sequence ID" value="NZ_BAAAQN010000017.1"/>
</dbReference>